<evidence type="ECO:0000313" key="4">
    <source>
        <dbReference type="Proteomes" id="UP001595190"/>
    </source>
</evidence>
<dbReference type="Proteomes" id="UP001595190">
    <property type="component" value="Unassembled WGS sequence"/>
</dbReference>
<reference evidence="3 4" key="1">
    <citation type="submission" date="2024-09" db="EMBL/GenBank/DDBJ databases">
        <title>Description of Labrys sedimenti sp. nov., isolated from a diclofenac-degrading enrichment culture, and genome-based reclassification of Labrys portucalensis as a later heterotypic synonym of Labrys neptuniae.</title>
        <authorList>
            <person name="Tancsics A."/>
            <person name="Csepanyi A."/>
        </authorList>
    </citation>
    <scope>NUCLEOTIDE SEQUENCE [LARGE SCALE GENOMIC DNA]</scope>
    <source>
        <strain evidence="3 4">LMG 23412</strain>
    </source>
</reference>
<dbReference type="RefSeq" id="WP_394315390.1">
    <property type="nucleotide sequence ID" value="NZ_JBHGPK010000043.1"/>
</dbReference>
<dbReference type="InterPro" id="IPR005119">
    <property type="entry name" value="LysR_subst-bd"/>
</dbReference>
<dbReference type="Gene3D" id="3.40.190.10">
    <property type="entry name" value="Periplasmic binding protein-like II"/>
    <property type="match status" value="2"/>
</dbReference>
<evidence type="ECO:0000256" key="1">
    <source>
        <dbReference type="ARBA" id="ARBA00009437"/>
    </source>
</evidence>
<evidence type="ECO:0000313" key="3">
    <source>
        <dbReference type="EMBL" id="MFC2254768.1"/>
    </source>
</evidence>
<dbReference type="Pfam" id="PF03466">
    <property type="entry name" value="LysR_substrate"/>
    <property type="match status" value="1"/>
</dbReference>
<comment type="similarity">
    <text evidence="1">Belongs to the LysR transcriptional regulatory family.</text>
</comment>
<evidence type="ECO:0000259" key="2">
    <source>
        <dbReference type="Pfam" id="PF03466"/>
    </source>
</evidence>
<feature type="domain" description="LysR substrate-binding" evidence="2">
    <location>
        <begin position="5"/>
        <end position="86"/>
    </location>
</feature>
<dbReference type="InterPro" id="IPR058163">
    <property type="entry name" value="LysR-type_TF_proteobact-type"/>
</dbReference>
<organism evidence="3 4">
    <name type="scientific">Labrys neptuniae</name>
    <dbReference type="NCBI Taxonomy" id="376174"/>
    <lineage>
        <taxon>Bacteria</taxon>
        <taxon>Pseudomonadati</taxon>
        <taxon>Pseudomonadota</taxon>
        <taxon>Alphaproteobacteria</taxon>
        <taxon>Hyphomicrobiales</taxon>
        <taxon>Xanthobacteraceae</taxon>
        <taxon>Labrys</taxon>
    </lineage>
</organism>
<dbReference type="SUPFAM" id="SSF53850">
    <property type="entry name" value="Periplasmic binding protein-like II"/>
    <property type="match status" value="1"/>
</dbReference>
<comment type="caution">
    <text evidence="3">The sequence shown here is derived from an EMBL/GenBank/DDBJ whole genome shotgun (WGS) entry which is preliminary data.</text>
</comment>
<protein>
    <submittedName>
        <fullName evidence="3">LysR substrate-binding domain-containing protein</fullName>
    </submittedName>
</protein>
<gene>
    <name evidence="3" type="ORF">ACETRX_34505</name>
</gene>
<dbReference type="PANTHER" id="PTHR30537">
    <property type="entry name" value="HTH-TYPE TRANSCRIPTIONAL REGULATOR"/>
    <property type="match status" value="1"/>
</dbReference>
<sequence length="91" mass="10163">MSVRGIATDRGRRFDRSLMSISAAVDGVGLGLESRLLVQREVETGRLFPPFGMTGPSLVCHHLLFLRSKAHIPKIKAFREWLATELARTVM</sequence>
<name>A0ABV6ZRG0_9HYPH</name>
<proteinExistence type="inferred from homology"/>
<accession>A0ABV6ZRG0</accession>
<dbReference type="PANTHER" id="PTHR30537:SF58">
    <property type="entry name" value="HTH-TYPE TRANSCRIPTIONAL REGULATOR PERR"/>
    <property type="match status" value="1"/>
</dbReference>
<dbReference type="EMBL" id="JBHGPK010000043">
    <property type="protein sequence ID" value="MFC2254768.1"/>
    <property type="molecule type" value="Genomic_DNA"/>
</dbReference>